<evidence type="ECO:0000256" key="1">
    <source>
        <dbReference type="ARBA" id="ARBA00004611"/>
    </source>
</evidence>
<dbReference type="GO" id="GO:0031514">
    <property type="term" value="C:motile cilium"/>
    <property type="evidence" value="ECO:0007669"/>
    <property type="project" value="TreeGrafter"/>
</dbReference>
<evidence type="ECO:0000256" key="2">
    <source>
        <dbReference type="ARBA" id="ARBA00008222"/>
    </source>
</evidence>
<organism evidence="12">
    <name type="scientific">Menopon gallinae</name>
    <name type="common">poultry shaft louse</name>
    <dbReference type="NCBI Taxonomy" id="328185"/>
    <lineage>
        <taxon>Eukaryota</taxon>
        <taxon>Metazoa</taxon>
        <taxon>Ecdysozoa</taxon>
        <taxon>Arthropoda</taxon>
        <taxon>Hexapoda</taxon>
        <taxon>Insecta</taxon>
        <taxon>Pterygota</taxon>
        <taxon>Neoptera</taxon>
        <taxon>Paraneoptera</taxon>
        <taxon>Psocodea</taxon>
        <taxon>Troctomorpha</taxon>
        <taxon>Phthiraptera</taxon>
        <taxon>Amblycera</taxon>
        <taxon>Menoponidae</taxon>
        <taxon>Menopon</taxon>
    </lineage>
</organism>
<dbReference type="CDD" id="cd23766">
    <property type="entry name" value="IQCG"/>
    <property type="match status" value="1"/>
</dbReference>
<comment type="subcellular location">
    <subcellularLocation>
        <location evidence="1">Cytoplasm</location>
        <location evidence="1">Cytoskeleton</location>
        <location evidence="1">Flagellum axoneme</location>
    </subcellularLocation>
</comment>
<keyword evidence="8" id="KW-0966">Cell projection</keyword>
<feature type="region of interest" description="Disordered" evidence="11">
    <location>
        <begin position="11"/>
        <end position="32"/>
    </location>
</feature>
<evidence type="ECO:0000256" key="3">
    <source>
        <dbReference type="ARBA" id="ARBA00013738"/>
    </source>
</evidence>
<dbReference type="InterPro" id="IPR042618">
    <property type="entry name" value="IQCG"/>
</dbReference>
<proteinExistence type="inferred from homology"/>
<dbReference type="EMBL" id="JARGDH010000004">
    <property type="protein sequence ID" value="KAL0269274.1"/>
    <property type="molecule type" value="Genomic_DNA"/>
</dbReference>
<accession>A0AAW2HHP3</accession>
<reference evidence="12" key="1">
    <citation type="journal article" date="2024" name="Gigascience">
        <title>Chromosome-level genome of the poultry shaft louse Menopon gallinae provides insight into the host-switching and adaptive evolution of parasitic lice.</title>
        <authorList>
            <person name="Xu Y."/>
            <person name="Ma L."/>
            <person name="Liu S."/>
            <person name="Liang Y."/>
            <person name="Liu Q."/>
            <person name="He Z."/>
            <person name="Tian L."/>
            <person name="Duan Y."/>
            <person name="Cai W."/>
            <person name="Li H."/>
            <person name="Song F."/>
        </authorList>
    </citation>
    <scope>NUCLEOTIDE SEQUENCE</scope>
    <source>
        <strain evidence="12">Cailab_2023a</strain>
    </source>
</reference>
<dbReference type="PANTHER" id="PTHR14871">
    <property type="entry name" value="DYNEIN REGULATORY COMPLEX PROTEIN 9"/>
    <property type="match status" value="1"/>
</dbReference>
<evidence type="ECO:0000256" key="7">
    <source>
        <dbReference type="ARBA" id="ARBA00023212"/>
    </source>
</evidence>
<evidence type="ECO:0000313" key="12">
    <source>
        <dbReference type="EMBL" id="KAL0269274.1"/>
    </source>
</evidence>
<keyword evidence="4" id="KW-0963">Cytoplasm</keyword>
<dbReference type="Pfam" id="PF00612">
    <property type="entry name" value="IQ"/>
    <property type="match status" value="1"/>
</dbReference>
<comment type="caution">
    <text evidence="12">The sequence shown here is derived from an EMBL/GenBank/DDBJ whole genome shotgun (WGS) entry which is preliminary data.</text>
</comment>
<evidence type="ECO:0000256" key="4">
    <source>
        <dbReference type="ARBA" id="ARBA00022490"/>
    </source>
</evidence>
<comment type="similarity">
    <text evidence="2">Belongs to the DRC9 family.</text>
</comment>
<dbReference type="InterPro" id="IPR000048">
    <property type="entry name" value="IQ_motif_EF-hand-BS"/>
</dbReference>
<feature type="coiled-coil region" evidence="10">
    <location>
        <begin position="107"/>
        <end position="168"/>
    </location>
</feature>
<evidence type="ECO:0000256" key="11">
    <source>
        <dbReference type="SAM" id="MobiDB-lite"/>
    </source>
</evidence>
<dbReference type="PROSITE" id="PS50096">
    <property type="entry name" value="IQ"/>
    <property type="match status" value="1"/>
</dbReference>
<evidence type="ECO:0000256" key="10">
    <source>
        <dbReference type="SAM" id="Coils"/>
    </source>
</evidence>
<feature type="coiled-coil region" evidence="10">
    <location>
        <begin position="220"/>
        <end position="297"/>
    </location>
</feature>
<protein>
    <recommendedName>
        <fullName evidence="3">Dynein regulatory complex protein 9</fullName>
    </recommendedName>
    <alternativeName>
        <fullName evidence="9">IQ domain-containing protein G</fullName>
    </alternativeName>
</protein>
<dbReference type="GO" id="GO:0005737">
    <property type="term" value="C:cytoplasm"/>
    <property type="evidence" value="ECO:0007669"/>
    <property type="project" value="TreeGrafter"/>
</dbReference>
<evidence type="ECO:0000256" key="8">
    <source>
        <dbReference type="ARBA" id="ARBA00023273"/>
    </source>
</evidence>
<dbReference type="GO" id="GO:0044782">
    <property type="term" value="P:cilium organization"/>
    <property type="evidence" value="ECO:0007669"/>
    <property type="project" value="TreeGrafter"/>
</dbReference>
<keyword evidence="5" id="KW-0282">Flagellum</keyword>
<sequence length="338" mass="40236">MDWLSLIDQVVTKDKEDGETESPDTSNGQAWDELEKPEGELDDFEIAWLLCVLETLSLQLSILHARAPDQTQQSSGSSAKKLLDVIEKTISQLKESRTFDHLHTTVVEELKRRKEDLHVERSNEENERRIRQLQSQIRSNDKIKMRDVNKKQEIIASLKDEVQNLIAKSESRMRYVNRWHNALQGENLMRCENAEIELKWQLESLTNRYNNEIIVNDKICAFLTGQIEALERDLSDWKEKYSVEMKRRTERISQLQKKARKQQFKLQELKSLFNDRQKEMEDYLKFKEERRAEEERERFINECATKIQAWWRGTMVRKGLGPYKRRKKAPKDKKKKVK</sequence>
<keyword evidence="7" id="KW-0206">Cytoskeleton</keyword>
<evidence type="ECO:0000256" key="6">
    <source>
        <dbReference type="ARBA" id="ARBA00023069"/>
    </source>
</evidence>
<dbReference type="AlphaFoldDB" id="A0AAW2HHP3"/>
<evidence type="ECO:0000256" key="9">
    <source>
        <dbReference type="ARBA" id="ARBA00032183"/>
    </source>
</evidence>
<dbReference type="PANTHER" id="PTHR14871:SF1">
    <property type="entry name" value="DYNEIN REGULATORY COMPLEX PROTEIN 9"/>
    <property type="match status" value="1"/>
</dbReference>
<keyword evidence="6" id="KW-0969">Cilium</keyword>
<evidence type="ECO:0000256" key="5">
    <source>
        <dbReference type="ARBA" id="ARBA00022846"/>
    </source>
</evidence>
<gene>
    <name evidence="12" type="ORF">PYX00_007071</name>
</gene>
<keyword evidence="10" id="KW-0175">Coiled coil</keyword>
<name>A0AAW2HHP3_9NEOP</name>